<feature type="domain" description="GH18" evidence="3">
    <location>
        <begin position="131"/>
        <end position="448"/>
    </location>
</feature>
<dbReference type="RefSeq" id="WP_185956285.1">
    <property type="nucleotide sequence ID" value="NZ_FXTI01000009.1"/>
</dbReference>
<dbReference type="GO" id="GO:0005975">
    <property type="term" value="P:carbohydrate metabolic process"/>
    <property type="evidence" value="ECO:0007669"/>
    <property type="project" value="InterPro"/>
</dbReference>
<dbReference type="InterPro" id="IPR001223">
    <property type="entry name" value="Glyco_hydro18_cat"/>
</dbReference>
<dbReference type="PANTHER" id="PTHR46066">
    <property type="entry name" value="CHITINASE DOMAIN-CONTAINING PROTEIN 1 FAMILY MEMBER"/>
    <property type="match status" value="1"/>
</dbReference>
<dbReference type="EMBL" id="FXTI01000009">
    <property type="protein sequence ID" value="SMO83378.1"/>
    <property type="molecule type" value="Genomic_DNA"/>
</dbReference>
<dbReference type="InterPro" id="IPR018392">
    <property type="entry name" value="LysM"/>
</dbReference>
<proteinExistence type="predicted"/>
<accession>A0A521EHI7</accession>
<evidence type="ECO:0000256" key="1">
    <source>
        <dbReference type="ARBA" id="ARBA00023295"/>
    </source>
</evidence>
<dbReference type="SUPFAM" id="SSF54106">
    <property type="entry name" value="LysM domain"/>
    <property type="match status" value="2"/>
</dbReference>
<organism evidence="4 5">
    <name type="scientific">Melghirimyces algeriensis</name>
    <dbReference type="NCBI Taxonomy" id="910412"/>
    <lineage>
        <taxon>Bacteria</taxon>
        <taxon>Bacillati</taxon>
        <taxon>Bacillota</taxon>
        <taxon>Bacilli</taxon>
        <taxon>Bacillales</taxon>
        <taxon>Thermoactinomycetaceae</taxon>
        <taxon>Melghirimyces</taxon>
    </lineage>
</organism>
<dbReference type="PROSITE" id="PS51910">
    <property type="entry name" value="GH18_2"/>
    <property type="match status" value="1"/>
</dbReference>
<protein>
    <submittedName>
        <fullName evidence="4">Spore germination protein</fullName>
    </submittedName>
</protein>
<keyword evidence="5" id="KW-1185">Reference proteome</keyword>
<dbReference type="PROSITE" id="PS51782">
    <property type="entry name" value="LYSM"/>
    <property type="match status" value="1"/>
</dbReference>
<evidence type="ECO:0000313" key="4">
    <source>
        <dbReference type="EMBL" id="SMO83378.1"/>
    </source>
</evidence>
<dbReference type="AlphaFoldDB" id="A0A521EHI7"/>
<dbReference type="GO" id="GO:0016798">
    <property type="term" value="F:hydrolase activity, acting on glycosyl bonds"/>
    <property type="evidence" value="ECO:0007669"/>
    <property type="project" value="UniProtKB-KW"/>
</dbReference>
<dbReference type="PANTHER" id="PTHR46066:SF2">
    <property type="entry name" value="CHITINASE DOMAIN-CONTAINING PROTEIN 1"/>
    <property type="match status" value="1"/>
</dbReference>
<dbReference type="SUPFAM" id="SSF51445">
    <property type="entry name" value="(Trans)glycosidases"/>
    <property type="match status" value="1"/>
</dbReference>
<gene>
    <name evidence="4" type="ORF">SAMN06264849_10968</name>
</gene>
<feature type="domain" description="LysM" evidence="2">
    <location>
        <begin position="33"/>
        <end position="83"/>
    </location>
</feature>
<dbReference type="Proteomes" id="UP000315636">
    <property type="component" value="Unassembled WGS sequence"/>
</dbReference>
<dbReference type="Gene3D" id="3.20.20.80">
    <property type="entry name" value="Glycosidases"/>
    <property type="match status" value="1"/>
</dbReference>
<sequence>MYWFRLFFVVLPILSGLFVSLPVAKAVESNDYIIETVRSGDTLSSIAKRYGTSWKQVKQLNGQPPSQLVPGQSVIVPGHRLLVRSGDTAWEIALRHGLQLSQLKKVNPHQNLTSLQTGTFLNIPQPLRRKIDTGLFFDPSGSSSKDRQTMSKYRGLISNVGLFHVPVNPNGSLNVRSFGTTTHLIRKQGYQLYPVVTNLTKKGFDSERMHQILSQSSKRDVLVDSIWHFLKANQFQGVMLDIEGLKPKDRWYFNRFLRQLNVKLHPSGMKIAISIPPKLGHQVPDYSMAYDYPIIGKNADQVFIMAYDWHLPKYTGPGPIAPYAQVKATMKYASSVIPTKKLYLGIPMYAYEWESKTTHGKAYSQADALKKGIDHGSVIHFDLKSRSPWFQYQENGQTYTVWFEDARSLSSKFQLVRSMNWAGMGGWKMNLSFPQGERLLRRQFTIEK</sequence>
<dbReference type="InterPro" id="IPR011583">
    <property type="entry name" value="Chitinase_II/V-like_cat"/>
</dbReference>
<dbReference type="Gene3D" id="3.10.350.10">
    <property type="entry name" value="LysM domain"/>
    <property type="match status" value="2"/>
</dbReference>
<dbReference type="GO" id="GO:0008061">
    <property type="term" value="F:chitin binding"/>
    <property type="evidence" value="ECO:0007669"/>
    <property type="project" value="InterPro"/>
</dbReference>
<dbReference type="SMART" id="SM00636">
    <property type="entry name" value="Glyco_18"/>
    <property type="match status" value="1"/>
</dbReference>
<dbReference type="InterPro" id="IPR029070">
    <property type="entry name" value="Chitinase_insertion_sf"/>
</dbReference>
<keyword evidence="1" id="KW-0326">Glycosidase</keyword>
<evidence type="ECO:0000313" key="5">
    <source>
        <dbReference type="Proteomes" id="UP000315636"/>
    </source>
</evidence>
<reference evidence="4 5" key="1">
    <citation type="submission" date="2017-05" db="EMBL/GenBank/DDBJ databases">
        <authorList>
            <person name="Varghese N."/>
            <person name="Submissions S."/>
        </authorList>
    </citation>
    <scope>NUCLEOTIDE SEQUENCE [LARGE SCALE GENOMIC DNA]</scope>
    <source>
        <strain evidence="4 5">DSM 45474</strain>
    </source>
</reference>
<dbReference type="SMART" id="SM00257">
    <property type="entry name" value="LysM"/>
    <property type="match status" value="2"/>
</dbReference>
<evidence type="ECO:0000259" key="2">
    <source>
        <dbReference type="PROSITE" id="PS51782"/>
    </source>
</evidence>
<dbReference type="CDD" id="cd00118">
    <property type="entry name" value="LysM"/>
    <property type="match status" value="2"/>
</dbReference>
<dbReference type="InterPro" id="IPR017853">
    <property type="entry name" value="GH"/>
</dbReference>
<evidence type="ECO:0000259" key="3">
    <source>
        <dbReference type="PROSITE" id="PS51910"/>
    </source>
</evidence>
<name>A0A521EHI7_9BACL</name>
<dbReference type="Gene3D" id="3.10.50.10">
    <property type="match status" value="1"/>
</dbReference>
<dbReference type="InterPro" id="IPR036779">
    <property type="entry name" value="LysM_dom_sf"/>
</dbReference>
<keyword evidence="1" id="KW-0378">Hydrolase</keyword>
<dbReference type="Pfam" id="PF01476">
    <property type="entry name" value="LysM"/>
    <property type="match status" value="2"/>
</dbReference>
<dbReference type="Pfam" id="PF00704">
    <property type="entry name" value="Glyco_hydro_18"/>
    <property type="match status" value="1"/>
</dbReference>